<dbReference type="SUPFAM" id="SSF57667">
    <property type="entry name" value="beta-beta-alpha zinc fingers"/>
    <property type="match status" value="1"/>
</dbReference>
<proteinExistence type="predicted"/>
<evidence type="ECO:0000259" key="3">
    <source>
        <dbReference type="PROSITE" id="PS50157"/>
    </source>
</evidence>
<dbReference type="OMA" id="SEYWEAS"/>
<keyword evidence="5" id="KW-1185">Reference proteome</keyword>
<feature type="region of interest" description="Disordered" evidence="2">
    <location>
        <begin position="1"/>
        <end position="37"/>
    </location>
</feature>
<evidence type="ECO:0000256" key="2">
    <source>
        <dbReference type="SAM" id="MobiDB-lite"/>
    </source>
</evidence>
<dbReference type="OrthoDB" id="2152896at2759"/>
<sequence>MSSSLSFHSKQQNSTQDDILATSLPSPPHSSCGEDNLAHTLPTSFECPAMTTTRRDSLPSHFSTMTLLSHSLPENYTIDHSSNLKPTVAKSTKPYPRRSSIQDSPSAAAAGGLTIRHRRPSRKDLSYRCDDCGKVYKHPSCLTKHRWEHSEEWELTSKLPLTKHQQVQMLEAAAILVGMDHRHQPSDDDESIHVDDDDDDDISIEMDQDPSDQVFPSMIGSTPAMLPASFVNTI</sequence>
<organism evidence="4">
    <name type="scientific">Absidia glauca</name>
    <name type="common">Pin mould</name>
    <dbReference type="NCBI Taxonomy" id="4829"/>
    <lineage>
        <taxon>Eukaryota</taxon>
        <taxon>Fungi</taxon>
        <taxon>Fungi incertae sedis</taxon>
        <taxon>Mucoromycota</taxon>
        <taxon>Mucoromycotina</taxon>
        <taxon>Mucoromycetes</taxon>
        <taxon>Mucorales</taxon>
        <taxon>Cunninghamellaceae</taxon>
        <taxon>Absidia</taxon>
    </lineage>
</organism>
<dbReference type="Proteomes" id="UP000078561">
    <property type="component" value="Unassembled WGS sequence"/>
</dbReference>
<keyword evidence="1" id="KW-0862">Zinc</keyword>
<name>A0A163JY79_ABSGL</name>
<reference evidence="4" key="1">
    <citation type="submission" date="2016-04" db="EMBL/GenBank/DDBJ databases">
        <authorList>
            <person name="Evans L.H."/>
            <person name="Alamgir A."/>
            <person name="Owens N."/>
            <person name="Weber N.D."/>
            <person name="Virtaneva K."/>
            <person name="Barbian K."/>
            <person name="Babar A."/>
            <person name="Rosenke K."/>
        </authorList>
    </citation>
    <scope>NUCLEOTIDE SEQUENCE [LARGE SCALE GENOMIC DNA]</scope>
    <source>
        <strain evidence="4">CBS 101.48</strain>
    </source>
</reference>
<evidence type="ECO:0000313" key="4">
    <source>
        <dbReference type="EMBL" id="SAM02853.1"/>
    </source>
</evidence>
<dbReference type="PROSITE" id="PS00028">
    <property type="entry name" value="ZINC_FINGER_C2H2_1"/>
    <property type="match status" value="1"/>
</dbReference>
<dbReference type="InterPro" id="IPR036236">
    <property type="entry name" value="Znf_C2H2_sf"/>
</dbReference>
<dbReference type="InterPro" id="IPR013087">
    <property type="entry name" value="Znf_C2H2_type"/>
</dbReference>
<gene>
    <name evidence="4" type="primary">ABSGL_08669.1 scaffold 10421</name>
</gene>
<feature type="region of interest" description="Disordered" evidence="2">
    <location>
        <begin position="78"/>
        <end position="119"/>
    </location>
</feature>
<dbReference type="AlphaFoldDB" id="A0A163JY79"/>
<feature type="compositionally biased region" description="Polar residues" evidence="2">
    <location>
        <begin position="1"/>
        <end position="17"/>
    </location>
</feature>
<keyword evidence="1" id="KW-0479">Metal-binding</keyword>
<feature type="domain" description="C2H2-type" evidence="3">
    <location>
        <begin position="127"/>
        <end position="154"/>
    </location>
</feature>
<evidence type="ECO:0000256" key="1">
    <source>
        <dbReference type="PROSITE-ProRule" id="PRU00042"/>
    </source>
</evidence>
<protein>
    <recommendedName>
        <fullName evidence="3">C2H2-type domain-containing protein</fullName>
    </recommendedName>
</protein>
<accession>A0A163JY79</accession>
<dbReference type="InParanoid" id="A0A163JY79"/>
<keyword evidence="1" id="KW-0863">Zinc-finger</keyword>
<dbReference type="EMBL" id="LT554016">
    <property type="protein sequence ID" value="SAM02853.1"/>
    <property type="molecule type" value="Genomic_DNA"/>
</dbReference>
<dbReference type="PROSITE" id="PS50157">
    <property type="entry name" value="ZINC_FINGER_C2H2_2"/>
    <property type="match status" value="1"/>
</dbReference>
<dbReference type="GO" id="GO:0008270">
    <property type="term" value="F:zinc ion binding"/>
    <property type="evidence" value="ECO:0007669"/>
    <property type="project" value="UniProtKB-KW"/>
</dbReference>
<evidence type="ECO:0000313" key="5">
    <source>
        <dbReference type="Proteomes" id="UP000078561"/>
    </source>
</evidence>